<reference evidence="17 18" key="1">
    <citation type="submission" date="2018-06" db="EMBL/GenBank/DDBJ databases">
        <title>The Genome of Cuscuta australis (Dodder) Provides Insight into the Evolution of Plant Parasitism.</title>
        <authorList>
            <person name="Liu H."/>
        </authorList>
    </citation>
    <scope>NUCLEOTIDE SEQUENCE [LARGE SCALE GENOMIC DNA]</scope>
    <source>
        <strain evidence="18">cv. Yunnan</strain>
        <tissue evidence="17">Vines</tissue>
    </source>
</reference>
<dbReference type="InterPro" id="IPR018936">
    <property type="entry name" value="PI3/4_kinase_CS"/>
</dbReference>
<proteinExistence type="predicted"/>
<dbReference type="InterPro" id="IPR011009">
    <property type="entry name" value="Kinase-like_dom_sf"/>
</dbReference>
<dbReference type="InterPro" id="IPR057445">
    <property type="entry name" value="ATM_TPR"/>
</dbReference>
<dbReference type="GO" id="GO:0005634">
    <property type="term" value="C:nucleus"/>
    <property type="evidence" value="ECO:0007669"/>
    <property type="project" value="UniProtKB-SubCell"/>
</dbReference>
<dbReference type="PROSITE" id="PS00915">
    <property type="entry name" value="PI3_4_KINASE_1"/>
    <property type="match status" value="1"/>
</dbReference>
<evidence type="ECO:0000313" key="18">
    <source>
        <dbReference type="Proteomes" id="UP000249390"/>
    </source>
</evidence>
<comment type="catalytic activity">
    <reaction evidence="11">
        <text>L-threonyl-[protein] + ATP = O-phospho-L-threonyl-[protein] + ADP + H(+)</text>
        <dbReference type="Rhea" id="RHEA:46608"/>
        <dbReference type="Rhea" id="RHEA-COMP:11060"/>
        <dbReference type="Rhea" id="RHEA-COMP:11605"/>
        <dbReference type="ChEBI" id="CHEBI:15378"/>
        <dbReference type="ChEBI" id="CHEBI:30013"/>
        <dbReference type="ChEBI" id="CHEBI:30616"/>
        <dbReference type="ChEBI" id="CHEBI:61977"/>
        <dbReference type="ChEBI" id="CHEBI:456216"/>
        <dbReference type="EC" id="2.7.11.1"/>
    </reaction>
</comment>
<evidence type="ECO:0000256" key="3">
    <source>
        <dbReference type="ARBA" id="ARBA00022527"/>
    </source>
</evidence>
<dbReference type="CDD" id="cd05171">
    <property type="entry name" value="PIKKc_ATM"/>
    <property type="match status" value="1"/>
</dbReference>
<gene>
    <name evidence="17" type="ORF">DM860_001357</name>
</gene>
<dbReference type="PANTHER" id="PTHR37079">
    <property type="entry name" value="SERINE/THREONINE-PROTEIN KINASE ATM"/>
    <property type="match status" value="1"/>
</dbReference>
<comment type="subcellular location">
    <subcellularLocation>
        <location evidence="1">Nucleus</location>
    </subcellularLocation>
</comment>
<dbReference type="SUPFAM" id="SSF56112">
    <property type="entry name" value="Protein kinase-like (PK-like)"/>
    <property type="match status" value="1"/>
</dbReference>
<dbReference type="GO" id="GO:0006281">
    <property type="term" value="P:DNA repair"/>
    <property type="evidence" value="ECO:0007669"/>
    <property type="project" value="InterPro"/>
</dbReference>
<dbReference type="GO" id="GO:0004674">
    <property type="term" value="F:protein serine/threonine kinase activity"/>
    <property type="evidence" value="ECO:0007669"/>
    <property type="project" value="UniProtKB-KW"/>
</dbReference>
<feature type="domain" description="PI3K/PI4K catalytic" evidence="15">
    <location>
        <begin position="2673"/>
        <end position="2983"/>
    </location>
</feature>
<dbReference type="FunFam" id="1.10.1070.11:FF:000015">
    <property type="entry name" value="Serine/threonine-protein kinase ATM"/>
    <property type="match status" value="1"/>
</dbReference>
<dbReference type="FunFam" id="3.30.1010.10:FF:000023">
    <property type="entry name" value="Serine/threonine-protein kinase ATM"/>
    <property type="match status" value="1"/>
</dbReference>
<dbReference type="GO" id="GO:0005524">
    <property type="term" value="F:ATP binding"/>
    <property type="evidence" value="ECO:0007669"/>
    <property type="project" value="UniProtKB-KW"/>
</dbReference>
<sequence length="3013" mass="342927">MASRVTSKDIQDIVSKLSSDKAKLREEGVKLLNTWLDGERAMRFCKYIAERTAMLKPNEIPHSETWPFLVELLMKCVLLEISGSKRRPPKLTFAKTLRIVVQRAEDCRFSGKSMLLLHVVKLLFKHLSDVLRDVPSFQSEYSTILRDLLAVRHYGLHMRKHTYFCLVLLYMEKVQTSLCAKNDGQLNPKDETYRCILTLHSLLENPPGDFSNELREHILVGFTGIFTQIRDEGKVSQKLLECINTYLRIDGPNLGSKYLEIHKAVHQFVFRFWTTTRDRNLKDSIVLYARLQLNLTRGATDGGALLEQLMDVICKELDQMSISGTNIPWKDSVKYENCQSLTSSQCSTLELSALVFCRACRNTSKAQLADKRARREHVVVKIKEGLANGQWSWHAALCYLIHNFSTCVKRDLYIYWLESIFANFERIVNDANIKHMHDGLLWTLRSLQGLSCLLLFPVSSAERGSQQSKLKKCDKRLHMVWSCLMHGLPTLSTVTLVVDAALLLLGNIILRDTMNEFIVPQDLWDLRVFKCLPSTSVLYFISCYFSRSGSHSDLKDALYLRQTLLRAVLVLLYSKESVTLNGQLVAMFPAAVFALCTGYSALPGKGGFSPFHYIPEAMDAMTKVQEFEDVSLHEFFECSVESLAKLSDESAFKDIQSHFFPSIRLPRQIRDPLCHKMQKHFLEAMEKIEIEMMLLPDVILFCALLSNFMHNSYITGMSKNLTFLSNLGTYLLTFLDHAILIVEKTYDDMISCNLGSNTFFNNTQTIIVSFRCFFHSPLFGEHNDRNGLDTVQISIVQSIERLLKTLVKLYDGCCNSARNPFSLSDHPGVGITDSGSPHDSCPMTSTKSVFIDLELDMDTSSKDADIVTFDGKAVMGKIVSSVCQRMEIISIISNFFLILPVSTWDNIYALMQKETDPKVQEKIIHSLCLHGHWSSSRMFLDLVASMNTIVDMQAELKLPTLHILASTCTLLCSLLSLDNVTKDNNDASNIRKKVPEQGIISLQELVCKMAENDAFNWSGRTKQIDCIFYFILLDPQVGQSLIEKLLVMLHDNDYRVRCFLAKRVGILFQTWDGHLDLFQDMCSNFGLKVVICTRERLVTSSEVLDEGPQPCPILETVILTLMHIALQSETIELEAVFAICVIAATNPSQRELVSSVLDSLSKHLHYTSRAKYLEELMGQILFCWVACGVSLAALIEARGLFVLDAEPTTFIHYCCNWLLPALIIHGDVFNLNWIAQIINLPLSAIVKNHFVQIFSVCMALHCSKNTGREKGSAVLESSILKVGEMSEGERDKLIKKQMVAIVNNIFSLASCASDPVLPYFSKDTIAQAIVTVVDGFLEMNDSSRSFGVIDKINVFRADRVFMFIVEMHYKIATAAHYRHKCNWLAGIEVLIDVLEQRVAVSSTLSYLLNLVGLCIGPDALLGQCCSIILSLLKLFKANPSEGNIGALGEQFQFLVSKLVKCCIPSDFTGKHTVESSSKVLPLLHQLILAAHPSLYDYIKELEPFPHLEIFEGMQRFHDKLCHDYPPREHLLNLAKRSHWLPPRFLLVSLKSLHMKLFPGDTLQGLNNDRYIFEDVCLQPNNEIVSAVWDLFHTCSLDDTNNFGALVSDFVSRVGIGDPHSVVFHLPGESMHIHVSENNNADEDKFCLDRCIPEALVIALLKLLRKYLMDDSVNIIDITSQALQGILSTENGRKYLLTFDSYHRSLLEVHSKGINFDLVQKLLDDLQRKYNTGTIALESSTLWRTDEKTFEMWICPLVSALIGYCDDTILRLCQEIVLMKSEVAELLFPEVIANISRIDAAVDLCRLICTKVQENIFTESNKLTKSVQVVLDALNVLRVYHVKERAFSPFTSHTEEKIKFMQYTRLSSYASRSRSTVVKAKEQRRNSSSSVLSTLCWHKVYWLPIDYLVVAKFAMITGAYFTALLYMEYWCEERFSCLTLGSPDFSHLETPPEHIDILVSAVTQINEPDSLYGIIQSNKLSSQVLTCEHEGNWNKALEYYDLQIRSQPAEHIEIASAEKSQSAVNMHFSRSNELMQKKPLKGLIRSLQQIGCTHLLDVCCRWFSQKSQFDQDPEFSELQYEAAWRAGNWEFSLLYGGSNTSLSVQETKGNHFNENLHSCLRALQEGDLGEFYTKLRDSKQELLLSIYNASMESTKYIYLTIIKLQILYHLGMAWDLRWPSSNKNCNSFLGIKTLLSEPAIPSSDQLSSLVLDSRRTLKQAQLHMDLLEPFIAFRRVLLETLKCMDCTLQHLLESASTLRKGSRFSQATSLLHEFKSSYAALGEEQSKLYWLGRLEEAKLLRAQGQHQAAISLANYISQTYKFNVEAFDVFRLIGKWLAETRSSNSRTILDKYLKHAVNLAEDCMAKDNICTAKMNQMHFHLAHYADALFRSYEERLNSSEWKAAMRLRKHKKKELDVLFRRLKTSTKGEKVDYSIKIQELQKQLAMDKEEDAKLQEDKDNFLNTALDGYRRCLVIGDKYDVRVIFRLVSLWFSLSARTIAIDSMLITIKEVQSYKFLPLVYQIASRLGNLKDSHGPQSFQFALVSLVKKLAIDHPYHTIFQLLALANGDRIKDRQRSKSSYVVDMDKKVAAENLLKELSSYHGAVLTQMKQMVEIYIKLAEMETKREDTSKKVTLPRDIRCVRELELVPVITANVPIDHSCLYNEGSFPHFKGLTDSVTIMNGINAPKVVECIGSDGKKYRQLAKSGNDDLRQDAVMEQFFGLVNTFLQNHRDTWKRRLRILTYKVVPFTPSAGVLEWVNGTVPLGEYLIGSTRDGGAHGRYGMGDWTFLKCRKYMDTEHDKRQAFQEVCDNYRPVMHHFFLERFLHPSDWFEKRLAYTRSVAASSMVGYIVGLGDRHLMNILIHQTTAEVVHIDLGVAFEQGLMLKTPERVPFRLTRDIIDGMGITGVEGVFRRCCEETLSVMRTNKEALLTIVEVFIHDPLYKWALSPLKALQRQKDIDDDLEASVDGSQEDAYQGNRDAARALMRVKQKLDGYEDGELRSVHGRTTNTRCN</sequence>
<dbReference type="PROSITE" id="PS50290">
    <property type="entry name" value="PI3_4_KINASE_3"/>
    <property type="match status" value="1"/>
</dbReference>
<keyword evidence="5" id="KW-0547">Nucleotide-binding</keyword>
<evidence type="ECO:0000256" key="6">
    <source>
        <dbReference type="ARBA" id="ARBA00022763"/>
    </source>
</evidence>
<keyword evidence="3" id="KW-0723">Serine/threonine-protein kinase</keyword>
<dbReference type="Pfam" id="PF11640">
    <property type="entry name" value="TAN"/>
    <property type="match status" value="1"/>
</dbReference>
<keyword evidence="10" id="KW-0131">Cell cycle</keyword>
<keyword evidence="14" id="KW-0175">Coiled coil</keyword>
<evidence type="ECO:0000256" key="11">
    <source>
        <dbReference type="ARBA" id="ARBA00047899"/>
    </source>
</evidence>
<accession>A0A328DTF7</accession>
<organism evidence="17 18">
    <name type="scientific">Cuscuta australis</name>
    <dbReference type="NCBI Taxonomy" id="267555"/>
    <lineage>
        <taxon>Eukaryota</taxon>
        <taxon>Viridiplantae</taxon>
        <taxon>Streptophyta</taxon>
        <taxon>Embryophyta</taxon>
        <taxon>Tracheophyta</taxon>
        <taxon>Spermatophyta</taxon>
        <taxon>Magnoliopsida</taxon>
        <taxon>eudicotyledons</taxon>
        <taxon>Gunneridae</taxon>
        <taxon>Pentapetalae</taxon>
        <taxon>asterids</taxon>
        <taxon>lamiids</taxon>
        <taxon>Solanales</taxon>
        <taxon>Convolvulaceae</taxon>
        <taxon>Cuscuteae</taxon>
        <taxon>Cuscuta</taxon>
        <taxon>Cuscuta subgen. Grammica</taxon>
        <taxon>Cuscuta sect. Cleistogrammica</taxon>
    </lineage>
</organism>
<comment type="caution">
    <text evidence="17">The sequence shown here is derived from an EMBL/GenBank/DDBJ whole genome shotgun (WGS) entry which is preliminary data.</text>
</comment>
<feature type="coiled-coil region" evidence="14">
    <location>
        <begin position="2429"/>
        <end position="2456"/>
    </location>
</feature>
<evidence type="ECO:0000256" key="7">
    <source>
        <dbReference type="ARBA" id="ARBA00022777"/>
    </source>
</evidence>
<dbReference type="Pfam" id="PF25360">
    <property type="entry name" value="TPR_ATM"/>
    <property type="match status" value="1"/>
</dbReference>
<feature type="domain" description="FAT" evidence="16">
    <location>
        <begin position="1908"/>
        <end position="2567"/>
    </location>
</feature>
<dbReference type="InterPro" id="IPR021668">
    <property type="entry name" value="TAN"/>
</dbReference>
<dbReference type="EC" id="2.7.11.1" evidence="2"/>
<evidence type="ECO:0000256" key="4">
    <source>
        <dbReference type="ARBA" id="ARBA00022679"/>
    </source>
</evidence>
<dbReference type="InterPro" id="IPR014009">
    <property type="entry name" value="PIK_FAT"/>
</dbReference>
<keyword evidence="9" id="KW-0539">Nucleus</keyword>
<evidence type="ECO:0000256" key="10">
    <source>
        <dbReference type="ARBA" id="ARBA00023306"/>
    </source>
</evidence>
<evidence type="ECO:0000256" key="1">
    <source>
        <dbReference type="ARBA" id="ARBA00004123"/>
    </source>
</evidence>
<dbReference type="PANTHER" id="PTHR37079:SF4">
    <property type="entry name" value="SERINE_THREONINE-PROTEIN KINASE ATM"/>
    <property type="match status" value="1"/>
</dbReference>
<dbReference type="PROSITE" id="PS51189">
    <property type="entry name" value="FAT"/>
    <property type="match status" value="1"/>
</dbReference>
<evidence type="ECO:0000256" key="14">
    <source>
        <dbReference type="SAM" id="Coils"/>
    </source>
</evidence>
<dbReference type="InterPro" id="IPR038980">
    <property type="entry name" value="ATM_plant"/>
</dbReference>
<evidence type="ECO:0000256" key="13">
    <source>
        <dbReference type="ARBA" id="ARBA00073111"/>
    </source>
</evidence>
<dbReference type="PROSITE" id="PS00916">
    <property type="entry name" value="PI3_4_KINASE_2"/>
    <property type="match status" value="1"/>
</dbReference>
<evidence type="ECO:0000256" key="12">
    <source>
        <dbReference type="ARBA" id="ARBA00048679"/>
    </source>
</evidence>
<dbReference type="Proteomes" id="UP000249390">
    <property type="component" value="Unassembled WGS sequence"/>
</dbReference>
<evidence type="ECO:0000256" key="5">
    <source>
        <dbReference type="ARBA" id="ARBA00022741"/>
    </source>
</evidence>
<evidence type="ECO:0000259" key="16">
    <source>
        <dbReference type="PROSITE" id="PS51189"/>
    </source>
</evidence>
<dbReference type="InterPro" id="IPR036940">
    <property type="entry name" value="PI3/4_kinase_cat_sf"/>
</dbReference>
<dbReference type="SMART" id="SM01342">
    <property type="entry name" value="TAN"/>
    <property type="match status" value="1"/>
</dbReference>
<dbReference type="Gene3D" id="3.30.1010.10">
    <property type="entry name" value="Phosphatidylinositol 3-kinase Catalytic Subunit, Chain A, domain 4"/>
    <property type="match status" value="1"/>
</dbReference>
<dbReference type="Gene3D" id="1.10.1070.11">
    <property type="entry name" value="Phosphatidylinositol 3-/4-kinase, catalytic domain"/>
    <property type="match status" value="1"/>
</dbReference>
<dbReference type="InterPro" id="IPR044107">
    <property type="entry name" value="PIKKc_ATM"/>
</dbReference>
<name>A0A328DTF7_9ASTE</name>
<keyword evidence="6" id="KW-0227">DNA damage</keyword>
<keyword evidence="18" id="KW-1185">Reference proteome</keyword>
<dbReference type="EMBL" id="NQVE01000097">
    <property type="protein sequence ID" value="RAL49037.1"/>
    <property type="molecule type" value="Genomic_DNA"/>
</dbReference>
<keyword evidence="4" id="KW-0808">Transferase</keyword>
<keyword evidence="8" id="KW-0067">ATP-binding</keyword>
<evidence type="ECO:0000256" key="9">
    <source>
        <dbReference type="ARBA" id="ARBA00023242"/>
    </source>
</evidence>
<evidence type="ECO:0000313" key="17">
    <source>
        <dbReference type="EMBL" id="RAL49037.1"/>
    </source>
</evidence>
<evidence type="ECO:0000256" key="8">
    <source>
        <dbReference type="ARBA" id="ARBA00022840"/>
    </source>
</evidence>
<dbReference type="SMART" id="SM00146">
    <property type="entry name" value="PI3Kc"/>
    <property type="match status" value="1"/>
</dbReference>
<comment type="catalytic activity">
    <reaction evidence="12">
        <text>L-seryl-[protein] + ATP = O-phospho-L-seryl-[protein] + ADP + H(+)</text>
        <dbReference type="Rhea" id="RHEA:17989"/>
        <dbReference type="Rhea" id="RHEA-COMP:9863"/>
        <dbReference type="Rhea" id="RHEA-COMP:11604"/>
        <dbReference type="ChEBI" id="CHEBI:15378"/>
        <dbReference type="ChEBI" id="CHEBI:29999"/>
        <dbReference type="ChEBI" id="CHEBI:30616"/>
        <dbReference type="ChEBI" id="CHEBI:83421"/>
        <dbReference type="ChEBI" id="CHEBI:456216"/>
        <dbReference type="EC" id="2.7.11.1"/>
    </reaction>
</comment>
<evidence type="ECO:0000259" key="15">
    <source>
        <dbReference type="PROSITE" id="PS50290"/>
    </source>
</evidence>
<evidence type="ECO:0000256" key="2">
    <source>
        <dbReference type="ARBA" id="ARBA00012513"/>
    </source>
</evidence>
<dbReference type="InterPro" id="IPR000403">
    <property type="entry name" value="PI3/4_kinase_cat_dom"/>
</dbReference>
<dbReference type="Pfam" id="PF00454">
    <property type="entry name" value="PI3_PI4_kinase"/>
    <property type="match status" value="1"/>
</dbReference>
<protein>
    <recommendedName>
        <fullName evidence="13">Serine/threonine-protein kinase ATM</fullName>
        <ecNumber evidence="2">2.7.11.1</ecNumber>
    </recommendedName>
</protein>
<keyword evidence="7" id="KW-0418">Kinase</keyword>